<dbReference type="InterPro" id="IPR052158">
    <property type="entry name" value="INH-QAR"/>
</dbReference>
<dbReference type="Pfam" id="PF01965">
    <property type="entry name" value="DJ-1_PfpI"/>
    <property type="match status" value="1"/>
</dbReference>
<evidence type="ECO:0000259" key="1">
    <source>
        <dbReference type="Pfam" id="PF01965"/>
    </source>
</evidence>
<gene>
    <name evidence="2" type="ORF">FPZ44_00190</name>
</gene>
<reference evidence="2 3" key="1">
    <citation type="submission" date="2019-07" db="EMBL/GenBank/DDBJ databases">
        <authorList>
            <person name="Kim J."/>
        </authorList>
    </citation>
    <scope>NUCLEOTIDE SEQUENCE [LARGE SCALE GENOMIC DNA]</scope>
    <source>
        <strain evidence="2 3">N4</strain>
    </source>
</reference>
<dbReference type="PANTHER" id="PTHR43130">
    <property type="entry name" value="ARAC-FAMILY TRANSCRIPTIONAL REGULATOR"/>
    <property type="match status" value="1"/>
</dbReference>
<evidence type="ECO:0000313" key="3">
    <source>
        <dbReference type="Proteomes" id="UP000318102"/>
    </source>
</evidence>
<evidence type="ECO:0000313" key="2">
    <source>
        <dbReference type="EMBL" id="TVX91614.1"/>
    </source>
</evidence>
<accession>A0A559IVG4</accession>
<sequence>MVMTQNQLQTKWGDLTAKNERVGTVAMLLYPGMTALDLVGPQYVFSVMRMSVYLIANTKEPVLTDTGLAIVPTMTFEDCPEKVTILFVPGGSEGTLAAMEDEATLSFIRSRGAQADYVTSVCTGSLILAAAGLLKDYKATSHWATRDLLEEAGAELEEGRVVFDRNRITGGGVTAGIDFGLAIAGRIRGDEYAKLIQLIAEYSPEPPYRSGTPCEADEATVKHVTEMFIPFVTKARELLQRADN</sequence>
<organism evidence="2 3">
    <name type="scientific">Paenibacillus agilis</name>
    <dbReference type="NCBI Taxonomy" id="3020863"/>
    <lineage>
        <taxon>Bacteria</taxon>
        <taxon>Bacillati</taxon>
        <taxon>Bacillota</taxon>
        <taxon>Bacilli</taxon>
        <taxon>Bacillales</taxon>
        <taxon>Paenibacillaceae</taxon>
        <taxon>Paenibacillus</taxon>
    </lineage>
</organism>
<keyword evidence="3" id="KW-1185">Reference proteome</keyword>
<dbReference type="EMBL" id="VNJK01000001">
    <property type="protein sequence ID" value="TVX91614.1"/>
    <property type="molecule type" value="Genomic_DNA"/>
</dbReference>
<dbReference type="OrthoDB" id="9803764at2"/>
<dbReference type="SUPFAM" id="SSF52317">
    <property type="entry name" value="Class I glutamine amidotransferase-like"/>
    <property type="match status" value="1"/>
</dbReference>
<dbReference type="Gene3D" id="3.40.50.880">
    <property type="match status" value="1"/>
</dbReference>
<dbReference type="GO" id="GO:0006355">
    <property type="term" value="P:regulation of DNA-templated transcription"/>
    <property type="evidence" value="ECO:0007669"/>
    <property type="project" value="TreeGrafter"/>
</dbReference>
<dbReference type="CDD" id="cd03139">
    <property type="entry name" value="GATase1_PfpI_2"/>
    <property type="match status" value="1"/>
</dbReference>
<dbReference type="Proteomes" id="UP000318102">
    <property type="component" value="Unassembled WGS sequence"/>
</dbReference>
<dbReference type="PANTHER" id="PTHR43130:SF2">
    <property type="entry name" value="DJ-1_PFPI DOMAIN-CONTAINING PROTEIN"/>
    <property type="match status" value="1"/>
</dbReference>
<dbReference type="InterPro" id="IPR029062">
    <property type="entry name" value="Class_I_gatase-like"/>
</dbReference>
<feature type="domain" description="DJ-1/PfpI" evidence="1">
    <location>
        <begin position="25"/>
        <end position="184"/>
    </location>
</feature>
<comment type="caution">
    <text evidence="2">The sequence shown here is derived from an EMBL/GenBank/DDBJ whole genome shotgun (WGS) entry which is preliminary data.</text>
</comment>
<dbReference type="AlphaFoldDB" id="A0A559IVG4"/>
<protein>
    <submittedName>
        <fullName evidence="2">DJ-1/PfpI family protein</fullName>
    </submittedName>
</protein>
<name>A0A559IVG4_9BACL</name>
<dbReference type="InterPro" id="IPR002818">
    <property type="entry name" value="DJ-1/PfpI"/>
</dbReference>
<proteinExistence type="predicted"/>